<evidence type="ECO:0000313" key="3">
    <source>
        <dbReference type="Proteomes" id="UP001165044"/>
    </source>
</evidence>
<keyword evidence="1" id="KW-1133">Transmembrane helix</keyword>
<keyword evidence="1" id="KW-0812">Transmembrane</keyword>
<organism evidence="2 3">
    <name type="scientific">Geothrix edaphica</name>
    <dbReference type="NCBI Taxonomy" id="2927976"/>
    <lineage>
        <taxon>Bacteria</taxon>
        <taxon>Pseudomonadati</taxon>
        <taxon>Acidobacteriota</taxon>
        <taxon>Holophagae</taxon>
        <taxon>Holophagales</taxon>
        <taxon>Holophagaceae</taxon>
        <taxon>Geothrix</taxon>
    </lineage>
</organism>
<evidence type="ECO:0008006" key="4">
    <source>
        <dbReference type="Google" id="ProtNLM"/>
    </source>
</evidence>
<proteinExistence type="predicted"/>
<name>A0ABQ5PZM4_9BACT</name>
<sequence length="150" mass="16173">MPVPVPPVSAQTITDISHVIQLSVAPVFLLTSIGTILGVLSTRLARIVDRARALKDLLEMAPERRHQAIHDEMQTLARRRRFINFAITAGTTAALLVCVSIATVFLGAVLKASVAVPVALLFILAMAAFVAALVFFLREILLAVRSLHLA</sequence>
<gene>
    <name evidence="2" type="ORF">GETHED_22760</name>
</gene>
<keyword evidence="3" id="KW-1185">Reference proteome</keyword>
<dbReference type="RefSeq" id="WP_285609414.1">
    <property type="nucleotide sequence ID" value="NZ_BSDC01000003.1"/>
</dbReference>
<evidence type="ECO:0000313" key="2">
    <source>
        <dbReference type="EMBL" id="GLH67912.1"/>
    </source>
</evidence>
<feature type="transmembrane region" description="Helical" evidence="1">
    <location>
        <begin position="20"/>
        <end position="40"/>
    </location>
</feature>
<evidence type="ECO:0000256" key="1">
    <source>
        <dbReference type="SAM" id="Phobius"/>
    </source>
</evidence>
<protein>
    <recommendedName>
        <fullName evidence="4">DUF2721 domain-containing protein</fullName>
    </recommendedName>
</protein>
<accession>A0ABQ5PZM4</accession>
<reference evidence="2" key="1">
    <citation type="journal article" date="2023" name="Antonie Van Leeuwenhoek">
        <title>Mesoterricola silvestris gen. nov., sp. nov., Mesoterricola sediminis sp. nov., Geothrix oryzae sp. nov., Geothrix edaphica sp. nov., Geothrix rubra sp. nov., and Geothrix limicola sp. nov., six novel members of Acidobacteriota isolated from soils.</title>
        <authorList>
            <person name="Itoh H."/>
            <person name="Sugisawa Y."/>
            <person name="Mise K."/>
            <person name="Xu Z."/>
            <person name="Kuniyasu M."/>
            <person name="Ushijima N."/>
            <person name="Kawano K."/>
            <person name="Kobayashi E."/>
            <person name="Shiratori Y."/>
            <person name="Masuda Y."/>
            <person name="Senoo K."/>
        </authorList>
    </citation>
    <scope>NUCLEOTIDE SEQUENCE</scope>
    <source>
        <strain evidence="2">Red802</strain>
    </source>
</reference>
<dbReference type="EMBL" id="BSDC01000003">
    <property type="protein sequence ID" value="GLH67912.1"/>
    <property type="molecule type" value="Genomic_DNA"/>
</dbReference>
<dbReference type="Proteomes" id="UP001165044">
    <property type="component" value="Unassembled WGS sequence"/>
</dbReference>
<keyword evidence="1" id="KW-0472">Membrane</keyword>
<feature type="transmembrane region" description="Helical" evidence="1">
    <location>
        <begin position="114"/>
        <end position="137"/>
    </location>
</feature>
<dbReference type="Pfam" id="PF11026">
    <property type="entry name" value="DUF2721"/>
    <property type="match status" value="1"/>
</dbReference>
<comment type="caution">
    <text evidence="2">The sequence shown here is derived from an EMBL/GenBank/DDBJ whole genome shotgun (WGS) entry which is preliminary data.</text>
</comment>
<feature type="transmembrane region" description="Helical" evidence="1">
    <location>
        <begin position="82"/>
        <end position="108"/>
    </location>
</feature>
<dbReference type="InterPro" id="IPR021279">
    <property type="entry name" value="DUF2721"/>
</dbReference>